<sequence length="272" mass="30443">MRVDRTVSPEFQRVVTGLRVPEMGTDVVAPLLVNLVHLLRPARVLEVGMGYTTPFLVAALADVREQVAAEAPALAAKTGRHLAGGLHDEWLNEEPALAAPAFHLRPYEPRLVAVDDLSNPFSSAGRVLEVLRELSVDELVTVVNSDVRECGDKLPADYDVIDFAWVDAWECLYFFEHFWERINPDGGVLLMHYLMTYPEGEAILRYLRRFQQSNPGELEMVNLLEPHKLTQNSVTMLRRTSGARRLDYGASGGTVKYSAALREAAEQQARLF</sequence>
<keyword evidence="1" id="KW-0808">Transferase</keyword>
<gene>
    <name evidence="1" type="ORF">GA0070563_11622</name>
</gene>
<name>A0A1C5APW4_9ACTN</name>
<proteinExistence type="predicted"/>
<dbReference type="AlphaFoldDB" id="A0A1C5APW4"/>
<dbReference type="GO" id="GO:0032259">
    <property type="term" value="P:methylation"/>
    <property type="evidence" value="ECO:0007669"/>
    <property type="project" value="UniProtKB-KW"/>
</dbReference>
<evidence type="ECO:0000313" key="1">
    <source>
        <dbReference type="EMBL" id="SCF47275.1"/>
    </source>
</evidence>
<dbReference type="InterPro" id="IPR029063">
    <property type="entry name" value="SAM-dependent_MTases_sf"/>
</dbReference>
<dbReference type="Gene3D" id="3.40.50.150">
    <property type="entry name" value="Vaccinia Virus protein VP39"/>
    <property type="match status" value="1"/>
</dbReference>
<reference evidence="2" key="1">
    <citation type="submission" date="2016-06" db="EMBL/GenBank/DDBJ databases">
        <authorList>
            <person name="Varghese N."/>
            <person name="Submissions Spin"/>
        </authorList>
    </citation>
    <scope>NUCLEOTIDE SEQUENCE [LARGE SCALE GENOMIC DNA]</scope>
    <source>
        <strain evidence="2">DSM 43168</strain>
    </source>
</reference>
<organism evidence="1 2">
    <name type="scientific">Micromonospora carbonacea</name>
    <dbReference type="NCBI Taxonomy" id="47853"/>
    <lineage>
        <taxon>Bacteria</taxon>
        <taxon>Bacillati</taxon>
        <taxon>Actinomycetota</taxon>
        <taxon>Actinomycetes</taxon>
        <taxon>Micromonosporales</taxon>
        <taxon>Micromonosporaceae</taxon>
        <taxon>Micromonospora</taxon>
    </lineage>
</organism>
<protein>
    <submittedName>
        <fullName evidence="1">Methyltransferase domain-containing protein</fullName>
    </submittedName>
</protein>
<accession>A0A1C5APW4</accession>
<dbReference type="Proteomes" id="UP000183585">
    <property type="component" value="Unassembled WGS sequence"/>
</dbReference>
<keyword evidence="2" id="KW-1185">Reference proteome</keyword>
<dbReference type="SUPFAM" id="SSF53335">
    <property type="entry name" value="S-adenosyl-L-methionine-dependent methyltransferases"/>
    <property type="match status" value="1"/>
</dbReference>
<dbReference type="GO" id="GO:0008168">
    <property type="term" value="F:methyltransferase activity"/>
    <property type="evidence" value="ECO:0007669"/>
    <property type="project" value="UniProtKB-KW"/>
</dbReference>
<keyword evidence="1" id="KW-0489">Methyltransferase</keyword>
<dbReference type="EMBL" id="FMCT01000016">
    <property type="protein sequence ID" value="SCF47275.1"/>
    <property type="molecule type" value="Genomic_DNA"/>
</dbReference>
<dbReference type="RefSeq" id="WP_074478060.1">
    <property type="nucleotide sequence ID" value="NZ_CP191867.1"/>
</dbReference>
<evidence type="ECO:0000313" key="2">
    <source>
        <dbReference type="Proteomes" id="UP000183585"/>
    </source>
</evidence>